<evidence type="ECO:0000313" key="8">
    <source>
        <dbReference type="Proteomes" id="UP000262969"/>
    </source>
</evidence>
<name>A0A3D2XAB1_9FIRM</name>
<gene>
    <name evidence="7" type="ORF">DHW61_17005</name>
</gene>
<comment type="subcellular location">
    <subcellularLocation>
        <location evidence="1">Cell membrane</location>
        <topology evidence="1">Multi-pass membrane protein</topology>
    </subcellularLocation>
</comment>
<dbReference type="GO" id="GO:0005886">
    <property type="term" value="C:plasma membrane"/>
    <property type="evidence" value="ECO:0007669"/>
    <property type="project" value="UniProtKB-SubCell"/>
</dbReference>
<dbReference type="AlphaFoldDB" id="A0A3D2XAB1"/>
<keyword evidence="5 6" id="KW-0472">Membrane</keyword>
<evidence type="ECO:0000256" key="5">
    <source>
        <dbReference type="ARBA" id="ARBA00023136"/>
    </source>
</evidence>
<accession>A0A3D2XAB1</accession>
<feature type="transmembrane region" description="Helical" evidence="6">
    <location>
        <begin position="12"/>
        <end position="29"/>
    </location>
</feature>
<evidence type="ECO:0000313" key="7">
    <source>
        <dbReference type="EMBL" id="HCL04080.1"/>
    </source>
</evidence>
<sequence length="126" mass="14114">MNEGKKTFQELLIGIAVFAILFFIPGLFLKVDKLAYYLGLGLGTLVSVLLTFSMYSTIEKSLYMDEKSAVSYTKRNAIFRLMLIIVVLLVAVYINSINVITVILGVLCLKLSAYMQPLTHKLLSKK</sequence>
<protein>
    <recommendedName>
        <fullName evidence="9">ATP synthase I</fullName>
    </recommendedName>
</protein>
<reference evidence="7 8" key="1">
    <citation type="journal article" date="2018" name="Nat. Biotechnol.">
        <title>A standardized bacterial taxonomy based on genome phylogeny substantially revises the tree of life.</title>
        <authorList>
            <person name="Parks D.H."/>
            <person name="Chuvochina M."/>
            <person name="Waite D.W."/>
            <person name="Rinke C."/>
            <person name="Skarshewski A."/>
            <person name="Chaumeil P.A."/>
            <person name="Hugenholtz P."/>
        </authorList>
    </citation>
    <scope>NUCLEOTIDE SEQUENCE [LARGE SCALE GENOMIC DNA]</scope>
    <source>
        <strain evidence="7">UBA11728</strain>
    </source>
</reference>
<evidence type="ECO:0008006" key="9">
    <source>
        <dbReference type="Google" id="ProtNLM"/>
    </source>
</evidence>
<feature type="transmembrane region" description="Helical" evidence="6">
    <location>
        <begin position="77"/>
        <end position="94"/>
    </location>
</feature>
<evidence type="ECO:0000256" key="4">
    <source>
        <dbReference type="ARBA" id="ARBA00022989"/>
    </source>
</evidence>
<dbReference type="InterPro" id="IPR005598">
    <property type="entry name" value="ATP_synth_I"/>
</dbReference>
<evidence type="ECO:0000256" key="1">
    <source>
        <dbReference type="ARBA" id="ARBA00004651"/>
    </source>
</evidence>
<keyword evidence="3 6" id="KW-0812">Transmembrane</keyword>
<keyword evidence="4 6" id="KW-1133">Transmembrane helix</keyword>
<feature type="transmembrane region" description="Helical" evidence="6">
    <location>
        <begin position="35"/>
        <end position="56"/>
    </location>
</feature>
<proteinExistence type="predicted"/>
<dbReference type="Proteomes" id="UP000262969">
    <property type="component" value="Unassembled WGS sequence"/>
</dbReference>
<organism evidence="7 8">
    <name type="scientific">Lachnoclostridium phytofermentans</name>
    <dbReference type="NCBI Taxonomy" id="66219"/>
    <lineage>
        <taxon>Bacteria</taxon>
        <taxon>Bacillati</taxon>
        <taxon>Bacillota</taxon>
        <taxon>Clostridia</taxon>
        <taxon>Lachnospirales</taxon>
        <taxon>Lachnospiraceae</taxon>
    </lineage>
</organism>
<dbReference type="EMBL" id="DPVV01000554">
    <property type="protein sequence ID" value="HCL04080.1"/>
    <property type="molecule type" value="Genomic_DNA"/>
</dbReference>
<evidence type="ECO:0000256" key="2">
    <source>
        <dbReference type="ARBA" id="ARBA00022475"/>
    </source>
</evidence>
<keyword evidence="2" id="KW-1003">Cell membrane</keyword>
<dbReference type="Pfam" id="PF03899">
    <property type="entry name" value="ATP-synt_I"/>
    <property type="match status" value="1"/>
</dbReference>
<evidence type="ECO:0000256" key="6">
    <source>
        <dbReference type="SAM" id="Phobius"/>
    </source>
</evidence>
<comment type="caution">
    <text evidence="7">The sequence shown here is derived from an EMBL/GenBank/DDBJ whole genome shotgun (WGS) entry which is preliminary data.</text>
</comment>
<evidence type="ECO:0000256" key="3">
    <source>
        <dbReference type="ARBA" id="ARBA00022692"/>
    </source>
</evidence>